<evidence type="ECO:0000313" key="2">
    <source>
        <dbReference type="Proteomes" id="UP000280668"/>
    </source>
</evidence>
<keyword evidence="2" id="KW-1185">Reference proteome</keyword>
<name>A0A3N2B9C8_9MICO</name>
<sequence>MAHATGRNAHSTMALFASGAALLLAACGPPEPGSVASTESHDDLDYYYACGNEILEMPDGRTFYPLFPEEQDTFEEAPYATPASSAWGGVMLGVAAPGPGDDTGTLTIYEDGMAHWASDSGIEAWLTDEPQDYNWVC</sequence>
<reference evidence="1 2" key="1">
    <citation type="submission" date="2018-11" db="EMBL/GenBank/DDBJ databases">
        <title>Sequencing the genomes of 1000 actinobacteria strains.</title>
        <authorList>
            <person name="Klenk H.-P."/>
        </authorList>
    </citation>
    <scope>NUCLEOTIDE SEQUENCE [LARGE SCALE GENOMIC DNA]</scope>
    <source>
        <strain evidence="1 2">DSM 11294</strain>
    </source>
</reference>
<accession>A0A3N2B9C8</accession>
<dbReference type="RefSeq" id="WP_123302534.1">
    <property type="nucleotide sequence ID" value="NZ_RKHK01000001.1"/>
</dbReference>
<dbReference type="Proteomes" id="UP000280668">
    <property type="component" value="Unassembled WGS sequence"/>
</dbReference>
<protein>
    <submittedName>
        <fullName evidence="1">Uncharacterized protein</fullName>
    </submittedName>
</protein>
<dbReference type="OrthoDB" id="5147732at2"/>
<dbReference type="EMBL" id="RKHK01000001">
    <property type="protein sequence ID" value="ROR71879.1"/>
    <property type="molecule type" value="Genomic_DNA"/>
</dbReference>
<dbReference type="AlphaFoldDB" id="A0A3N2B9C8"/>
<gene>
    <name evidence="1" type="ORF">EDD31_0218</name>
</gene>
<evidence type="ECO:0000313" key="1">
    <source>
        <dbReference type="EMBL" id="ROR71879.1"/>
    </source>
</evidence>
<proteinExistence type="predicted"/>
<organism evidence="1 2">
    <name type="scientific">Bogoriella caseilytica</name>
    <dbReference type="NCBI Taxonomy" id="56055"/>
    <lineage>
        <taxon>Bacteria</taxon>
        <taxon>Bacillati</taxon>
        <taxon>Actinomycetota</taxon>
        <taxon>Actinomycetes</taxon>
        <taxon>Micrococcales</taxon>
        <taxon>Bogoriellaceae</taxon>
        <taxon>Bogoriella</taxon>
    </lineage>
</organism>
<comment type="caution">
    <text evidence="1">The sequence shown here is derived from an EMBL/GenBank/DDBJ whole genome shotgun (WGS) entry which is preliminary data.</text>
</comment>
<dbReference type="PROSITE" id="PS51257">
    <property type="entry name" value="PROKAR_LIPOPROTEIN"/>
    <property type="match status" value="1"/>
</dbReference>